<keyword evidence="4" id="KW-1185">Reference proteome</keyword>
<protein>
    <submittedName>
        <fullName evidence="3">Type 1 glutamine amidotransferase (GATase1)</fullName>
    </submittedName>
</protein>
<evidence type="ECO:0000259" key="2">
    <source>
        <dbReference type="Pfam" id="PF06283"/>
    </source>
</evidence>
<dbReference type="InterPro" id="IPR029062">
    <property type="entry name" value="Class_I_gatase-like"/>
</dbReference>
<feature type="signal peptide" evidence="1">
    <location>
        <begin position="1"/>
        <end position="27"/>
    </location>
</feature>
<dbReference type="Proteomes" id="UP000198748">
    <property type="component" value="Unassembled WGS sequence"/>
</dbReference>
<feature type="domain" description="ThuA-like" evidence="2">
    <location>
        <begin position="36"/>
        <end position="255"/>
    </location>
</feature>
<gene>
    <name evidence="3" type="ORF">SAMN04487996_109121</name>
</gene>
<dbReference type="STRING" id="659014.SAMN04487996_109121"/>
<dbReference type="Gene3D" id="3.40.50.880">
    <property type="match status" value="1"/>
</dbReference>
<keyword evidence="3" id="KW-0315">Glutamine amidotransferase</keyword>
<keyword evidence="1" id="KW-0732">Signal</keyword>
<dbReference type="PANTHER" id="PTHR40469">
    <property type="entry name" value="SECRETED GLYCOSYL HYDROLASE"/>
    <property type="match status" value="1"/>
</dbReference>
<accession>A0A1G7IX75</accession>
<dbReference type="SUPFAM" id="SSF52317">
    <property type="entry name" value="Class I glutamine amidotransferase-like"/>
    <property type="match status" value="1"/>
</dbReference>
<evidence type="ECO:0000256" key="1">
    <source>
        <dbReference type="SAM" id="SignalP"/>
    </source>
</evidence>
<dbReference type="OrthoDB" id="9816308at2"/>
<sequence>MKKQNILKTCLLCLLFLGLGWPVRTHAQKIKWDKVKVLVYTKNGKGYVHDNIASSKVAILALGKQNGFAVDTTSDPSKFTDENLKQYDCLVFSNTNNDVFDTDAQRVAFMRYIQSGGNFVGLHSASGTERKWRWFKDLLGGTFFWHEPGQSFSVKILDTKNPSLAHLGKTWPRQIDEFYFIKELGVNLNVLAVNDHSTVQKPAGKALDTFGDVFPSVWWHEYDGGRSFYTSLGHQKEDYEKEDLRKHILGAIEWAIGPQKPRNYSKAYATSPQDAVRNAIPALSK</sequence>
<dbReference type="EMBL" id="FNAN01000009">
    <property type="protein sequence ID" value="SDF17218.1"/>
    <property type="molecule type" value="Genomic_DNA"/>
</dbReference>
<organism evidence="3 4">
    <name type="scientific">Dyadobacter soli</name>
    <dbReference type="NCBI Taxonomy" id="659014"/>
    <lineage>
        <taxon>Bacteria</taxon>
        <taxon>Pseudomonadati</taxon>
        <taxon>Bacteroidota</taxon>
        <taxon>Cytophagia</taxon>
        <taxon>Cytophagales</taxon>
        <taxon>Spirosomataceae</taxon>
        <taxon>Dyadobacter</taxon>
    </lineage>
</organism>
<reference evidence="4" key="1">
    <citation type="submission" date="2016-10" db="EMBL/GenBank/DDBJ databases">
        <authorList>
            <person name="Varghese N."/>
            <person name="Submissions S."/>
        </authorList>
    </citation>
    <scope>NUCLEOTIDE SEQUENCE [LARGE SCALE GENOMIC DNA]</scope>
    <source>
        <strain evidence="4">DSM 25329</strain>
    </source>
</reference>
<dbReference type="InterPro" id="IPR029010">
    <property type="entry name" value="ThuA-like"/>
</dbReference>
<evidence type="ECO:0000313" key="4">
    <source>
        <dbReference type="Proteomes" id="UP000198748"/>
    </source>
</evidence>
<dbReference type="GO" id="GO:0016740">
    <property type="term" value="F:transferase activity"/>
    <property type="evidence" value="ECO:0007669"/>
    <property type="project" value="UniProtKB-KW"/>
</dbReference>
<feature type="chain" id="PRO_5011712520" evidence="1">
    <location>
        <begin position="28"/>
        <end position="285"/>
    </location>
</feature>
<dbReference type="RefSeq" id="WP_090151906.1">
    <property type="nucleotide sequence ID" value="NZ_FNAN01000009.1"/>
</dbReference>
<dbReference type="AlphaFoldDB" id="A0A1G7IX75"/>
<evidence type="ECO:0000313" key="3">
    <source>
        <dbReference type="EMBL" id="SDF17218.1"/>
    </source>
</evidence>
<name>A0A1G7IX75_9BACT</name>
<keyword evidence="3" id="KW-0808">Transferase</keyword>
<proteinExistence type="predicted"/>
<dbReference type="PANTHER" id="PTHR40469:SF2">
    <property type="entry name" value="GALACTOSE-BINDING DOMAIN-LIKE SUPERFAMILY PROTEIN"/>
    <property type="match status" value="1"/>
</dbReference>
<dbReference type="Pfam" id="PF06283">
    <property type="entry name" value="ThuA"/>
    <property type="match status" value="1"/>
</dbReference>